<dbReference type="PRINTS" id="PR01438">
    <property type="entry name" value="UNVRSLSTRESS"/>
</dbReference>
<dbReference type="InterPro" id="IPR006016">
    <property type="entry name" value="UspA"/>
</dbReference>
<dbReference type="Gene3D" id="3.40.50.12370">
    <property type="match status" value="1"/>
</dbReference>
<dbReference type="CDD" id="cd00293">
    <property type="entry name" value="USP-like"/>
    <property type="match status" value="1"/>
</dbReference>
<sequence length="149" mass="15681">MPRDAETGGTIVVGLDGSPASRQALRWACWEAELTRGRVLAMSVREDPDLMPGSEFALRSRSTWRDEDAVRAALRRDVGLVATTAPIDELVVTGEPADELLSAANEADLLVLGSKGPRGLSALPLGGVAAECIRRAVCPLVLVPAAPAR</sequence>
<gene>
    <name evidence="3" type="ORF">MINT15_37670</name>
</gene>
<dbReference type="EMBL" id="JRZE01000006">
    <property type="protein sequence ID" value="KHF43565.1"/>
    <property type="molecule type" value="Genomic_DNA"/>
</dbReference>
<dbReference type="Proteomes" id="UP000030848">
    <property type="component" value="Unassembled WGS sequence"/>
</dbReference>
<evidence type="ECO:0000313" key="4">
    <source>
        <dbReference type="Proteomes" id="UP000030848"/>
    </source>
</evidence>
<dbReference type="PANTHER" id="PTHR46268:SF6">
    <property type="entry name" value="UNIVERSAL STRESS PROTEIN UP12"/>
    <property type="match status" value="1"/>
</dbReference>
<dbReference type="AlphaFoldDB" id="A0A837D8P1"/>
<dbReference type="OMA" id="SNYCANH"/>
<dbReference type="Pfam" id="PF00582">
    <property type="entry name" value="Usp"/>
    <property type="match status" value="1"/>
</dbReference>
<feature type="domain" description="UspA" evidence="2">
    <location>
        <begin position="10"/>
        <end position="144"/>
    </location>
</feature>
<dbReference type="PANTHER" id="PTHR46268">
    <property type="entry name" value="STRESS RESPONSE PROTEIN NHAX"/>
    <property type="match status" value="1"/>
</dbReference>
<dbReference type="OrthoDB" id="6174426at2"/>
<evidence type="ECO:0000256" key="1">
    <source>
        <dbReference type="ARBA" id="ARBA00008791"/>
    </source>
</evidence>
<comment type="similarity">
    <text evidence="1">Belongs to the universal stress protein A family.</text>
</comment>
<accession>A0A837D8P1</accession>
<evidence type="ECO:0000259" key="2">
    <source>
        <dbReference type="Pfam" id="PF00582"/>
    </source>
</evidence>
<evidence type="ECO:0000313" key="3">
    <source>
        <dbReference type="EMBL" id="KHF43565.1"/>
    </source>
</evidence>
<proteinExistence type="inferred from homology"/>
<name>A0A837D8P1_9PSEU</name>
<dbReference type="InterPro" id="IPR006015">
    <property type="entry name" value="Universal_stress_UspA"/>
</dbReference>
<organism evidence="3 4">
    <name type="scientific">Saccharomonospora viridis</name>
    <dbReference type="NCBI Taxonomy" id="1852"/>
    <lineage>
        <taxon>Bacteria</taxon>
        <taxon>Bacillati</taxon>
        <taxon>Actinomycetota</taxon>
        <taxon>Actinomycetes</taxon>
        <taxon>Pseudonocardiales</taxon>
        <taxon>Pseudonocardiaceae</taxon>
        <taxon>Saccharomonospora</taxon>
    </lineage>
</organism>
<dbReference type="SUPFAM" id="SSF52402">
    <property type="entry name" value="Adenine nucleotide alpha hydrolases-like"/>
    <property type="match status" value="1"/>
</dbReference>
<dbReference type="RefSeq" id="WP_015786608.1">
    <property type="nucleotide sequence ID" value="NZ_DAHVQW010000101.1"/>
</dbReference>
<protein>
    <submittedName>
        <fullName evidence="3">Universal stress protein UspA</fullName>
    </submittedName>
</protein>
<comment type="caution">
    <text evidence="3">The sequence shown here is derived from an EMBL/GenBank/DDBJ whole genome shotgun (WGS) entry which is preliminary data.</text>
</comment>
<reference evidence="3 4" key="1">
    <citation type="submission" date="2014-10" db="EMBL/GenBank/DDBJ databases">
        <title>Genome sequence of Micropolyspora internatus JCM3315.</title>
        <authorList>
            <person name="Shin S.-K."/>
            <person name="Yi H."/>
        </authorList>
    </citation>
    <scope>NUCLEOTIDE SEQUENCE [LARGE SCALE GENOMIC DNA]</scope>
    <source>
        <strain evidence="3 4">JCM 3315</strain>
    </source>
</reference>